<dbReference type="Proteomes" id="UP000095282">
    <property type="component" value="Unplaced"/>
</dbReference>
<organism evidence="2 3">
    <name type="scientific">Caenorhabditis tropicalis</name>
    <dbReference type="NCBI Taxonomy" id="1561998"/>
    <lineage>
        <taxon>Eukaryota</taxon>
        <taxon>Metazoa</taxon>
        <taxon>Ecdysozoa</taxon>
        <taxon>Nematoda</taxon>
        <taxon>Chromadorea</taxon>
        <taxon>Rhabditida</taxon>
        <taxon>Rhabditina</taxon>
        <taxon>Rhabditomorpha</taxon>
        <taxon>Rhabditoidea</taxon>
        <taxon>Rhabditidae</taxon>
        <taxon>Peloderinae</taxon>
        <taxon>Caenorhabditis</taxon>
    </lineage>
</organism>
<sequence>MIRRKKSNSGKSSRKKRGESSSPARRGSDDVNPPPEFAPYDYESRAMYLLKCLNGQHYPFLSNGFIQLVHELEELLATNNFTRDYMSGEIQFMNEGFYPTPDLNARLMPVYDSRDNGRPATPEDNSEARSARASSVPNEEETAREKEICLLPEEGEDDDFDEYPAYHVGTRFWTWCRKSFMGKIDEQFLENFKEVILDAYSDETLQKYFVNEPWKYRKRIIPLSRRKSLNASNGKKKVSISNEVTSPPNGSRNGARKSSLSGYRIPNRRNSEKEKELLNNNKIMPIIESMVMTAQKEQKDNRAQSDTPTIRRGRSRMTSPEFTRERKLAKIEIDTESEDDDDMLNGSVQRGSSKLHSPRQVKKERFDEEYERMEDGNGNCSTNGMNGHSKRLTSPKRKNGDIRTFFPSVSKPSTSNTVANGWDETAEMPDLDDIDAESLGSRIIAKMIAIGVLPGSSADIFQQMASEENEDGSSVSNKVEMSEEGKDEAEDQEVGELAEELQNLQMNLKKEIDVRKALFMLTWRRAKAHFAFSILSMN</sequence>
<protein>
    <submittedName>
        <fullName evidence="3">DIRP domain-containing protein</fullName>
    </submittedName>
</protein>
<evidence type="ECO:0000313" key="3">
    <source>
        <dbReference type="WBParaSite" id="Csp11.Scaffold629.g8476.t1"/>
    </source>
</evidence>
<dbReference type="eggNOG" id="ENOG502SGUX">
    <property type="taxonomic scope" value="Eukaryota"/>
</dbReference>
<accession>A0A1I7UED5</accession>
<feature type="region of interest" description="Disordered" evidence="1">
    <location>
        <begin position="1"/>
        <end position="37"/>
    </location>
</feature>
<feature type="region of interest" description="Disordered" evidence="1">
    <location>
        <begin position="110"/>
        <end position="145"/>
    </location>
</feature>
<reference evidence="3" key="1">
    <citation type="submission" date="2016-11" db="UniProtKB">
        <authorList>
            <consortium name="WormBaseParasite"/>
        </authorList>
    </citation>
    <scope>IDENTIFICATION</scope>
</reference>
<feature type="region of interest" description="Disordered" evidence="1">
    <location>
        <begin position="466"/>
        <end position="492"/>
    </location>
</feature>
<feature type="region of interest" description="Disordered" evidence="1">
    <location>
        <begin position="294"/>
        <end position="399"/>
    </location>
</feature>
<proteinExistence type="predicted"/>
<dbReference type="STRING" id="1561998.A0A1I7UED5"/>
<keyword evidence="2" id="KW-1185">Reference proteome</keyword>
<name>A0A1I7UED5_9PELO</name>
<feature type="compositionally biased region" description="Basic and acidic residues" evidence="1">
    <location>
        <begin position="322"/>
        <end position="333"/>
    </location>
</feature>
<feature type="compositionally biased region" description="Polar residues" evidence="1">
    <location>
        <begin position="466"/>
        <end position="479"/>
    </location>
</feature>
<feature type="compositionally biased region" description="Polar residues" evidence="1">
    <location>
        <begin position="346"/>
        <end position="355"/>
    </location>
</feature>
<feature type="compositionally biased region" description="Acidic residues" evidence="1">
    <location>
        <begin position="334"/>
        <end position="343"/>
    </location>
</feature>
<evidence type="ECO:0000313" key="2">
    <source>
        <dbReference type="Proteomes" id="UP000095282"/>
    </source>
</evidence>
<feature type="region of interest" description="Disordered" evidence="1">
    <location>
        <begin position="231"/>
        <end position="276"/>
    </location>
</feature>
<dbReference type="AlphaFoldDB" id="A0A1I7UED5"/>
<dbReference type="WBParaSite" id="Csp11.Scaffold629.g8476.t1">
    <property type="protein sequence ID" value="Csp11.Scaffold629.g8476.t1"/>
    <property type="gene ID" value="Csp11.Scaffold629.g8476"/>
</dbReference>
<evidence type="ECO:0000256" key="1">
    <source>
        <dbReference type="SAM" id="MobiDB-lite"/>
    </source>
</evidence>
<feature type="compositionally biased region" description="Basic residues" evidence="1">
    <location>
        <begin position="388"/>
        <end position="397"/>
    </location>
</feature>
<feature type="compositionally biased region" description="Basic residues" evidence="1">
    <location>
        <begin position="1"/>
        <end position="17"/>
    </location>
</feature>
<feature type="compositionally biased region" description="Polar residues" evidence="1">
    <location>
        <begin position="239"/>
        <end position="261"/>
    </location>
</feature>